<evidence type="ECO:0000256" key="1">
    <source>
        <dbReference type="SAM" id="Phobius"/>
    </source>
</evidence>
<reference evidence="2 3" key="1">
    <citation type="submission" date="2018-08" db="EMBL/GenBank/DDBJ databases">
        <title>The metabolism and importance of syntrophic acetate oxidation coupled to methane or sulfide production in haloalkaline environments.</title>
        <authorList>
            <person name="Timmers P.H.A."/>
            <person name="Vavourakis C.D."/>
            <person name="Sorokin D.Y."/>
            <person name="Sinninghe Damste J.S."/>
            <person name="Muyzer G."/>
            <person name="Stams A.J.M."/>
            <person name="Plugge C.M."/>
        </authorList>
    </citation>
    <scope>NUCLEOTIDE SEQUENCE [LARGE SCALE GENOMIC DNA]</scope>
    <source>
        <strain evidence="2">MSAO_Bac1</strain>
    </source>
</reference>
<dbReference type="AlphaFoldDB" id="A0A424YHD9"/>
<protein>
    <submittedName>
        <fullName evidence="2">Uncharacterized protein</fullName>
    </submittedName>
</protein>
<keyword evidence="1" id="KW-1133">Transmembrane helix</keyword>
<dbReference type="Proteomes" id="UP000285138">
    <property type="component" value="Unassembled WGS sequence"/>
</dbReference>
<proteinExistence type="predicted"/>
<name>A0A424YHD9_9FIRM</name>
<feature type="transmembrane region" description="Helical" evidence="1">
    <location>
        <begin position="15"/>
        <end position="36"/>
    </location>
</feature>
<comment type="caution">
    <text evidence="2">The sequence shown here is derived from an EMBL/GenBank/DDBJ whole genome shotgun (WGS) entry which is preliminary data.</text>
</comment>
<accession>A0A424YHD9</accession>
<organism evidence="2 3">
    <name type="scientific">Candidatus Syntrophonatronum acetioxidans</name>
    <dbReference type="NCBI Taxonomy" id="1795816"/>
    <lineage>
        <taxon>Bacteria</taxon>
        <taxon>Bacillati</taxon>
        <taxon>Bacillota</taxon>
        <taxon>Clostridia</taxon>
        <taxon>Eubacteriales</taxon>
        <taxon>Syntrophomonadaceae</taxon>
        <taxon>Candidatus Syntrophonatronum</taxon>
    </lineage>
</organism>
<keyword evidence="1" id="KW-0472">Membrane</keyword>
<evidence type="ECO:0000313" key="3">
    <source>
        <dbReference type="Proteomes" id="UP000285138"/>
    </source>
</evidence>
<gene>
    <name evidence="2" type="ORF">D5R97_01960</name>
</gene>
<evidence type="ECO:0000313" key="2">
    <source>
        <dbReference type="EMBL" id="RQD77631.1"/>
    </source>
</evidence>
<keyword evidence="1" id="KW-0812">Transmembrane</keyword>
<sequence>MLPEIIPEMVMPETWAEAVFLLVFATGLLIFLYQFFKKVITGLAYPFVTFEGEVVARNFKTRIKEDEEGKEIVVETHNLDLRFPNGKIRTFAVSPRLFNSVKEGDWVGKERGSLKIKKVTQKNKKKK</sequence>
<dbReference type="EMBL" id="QZAA01000060">
    <property type="protein sequence ID" value="RQD77631.1"/>
    <property type="molecule type" value="Genomic_DNA"/>
</dbReference>